<sequence>MKVLLLSPAMFGREGGIERLMRLYLKALGEICEQEAGTVESLCLSDGRGGTGPGLLTAYSGKSLRQHRGFAHNKLRFALAVLRRARGSDLIVCGHINQLIVARVARLLNRKLRYCVVAHGIEVWRPYGLLERWALRGADRIFCVSEFTRGQMLRFDKRLTPSRLKVVPNALDPQLAGKDSGAGHNPPAAQRRPTILSVGRLTRSDSYKGFDTLIEAMPAVLGEYTEARLRIVGTGDDLPRLRALAAECGVAHAVHFLSRVGDEALRAEYAECSVFALPSRSEGFGLVYLEALTQGKPCIGAKAGAALEVIGETGGLCVGYGNVAELTAAIVELQRHPPEAVALRDRAQEFSFERFHERLAEALPR</sequence>
<name>A0A139SKI9_9BACT</name>
<organism evidence="3 4">
    <name type="scientific">Cephaloticoccus capnophilus</name>
    <dbReference type="NCBI Taxonomy" id="1548208"/>
    <lineage>
        <taxon>Bacteria</taxon>
        <taxon>Pseudomonadati</taxon>
        <taxon>Verrucomicrobiota</taxon>
        <taxon>Opitutia</taxon>
        <taxon>Opitutales</taxon>
        <taxon>Opitutaceae</taxon>
        <taxon>Cephaloticoccus</taxon>
    </lineage>
</organism>
<reference evidence="3 4" key="1">
    <citation type="submission" date="2016-02" db="EMBL/GenBank/DDBJ databases">
        <authorList>
            <person name="Wen L."/>
            <person name="He K."/>
            <person name="Yang H."/>
        </authorList>
    </citation>
    <scope>NUCLEOTIDE SEQUENCE [LARGE SCALE GENOMIC DNA]</scope>
    <source>
        <strain evidence="3 4">CV41</strain>
    </source>
</reference>
<dbReference type="Pfam" id="PF13439">
    <property type="entry name" value="Glyco_transf_4"/>
    <property type="match status" value="1"/>
</dbReference>
<comment type="caution">
    <text evidence="3">The sequence shown here is derived from an EMBL/GenBank/DDBJ whole genome shotgun (WGS) entry which is preliminary data.</text>
</comment>
<dbReference type="AlphaFoldDB" id="A0A139SKI9"/>
<dbReference type="RefSeq" id="WP_068712396.1">
    <property type="nucleotide sequence ID" value="NZ_LSZP01000045.1"/>
</dbReference>
<evidence type="ECO:0000313" key="4">
    <source>
        <dbReference type="Proteomes" id="UP000071392"/>
    </source>
</evidence>
<dbReference type="PANTHER" id="PTHR12526">
    <property type="entry name" value="GLYCOSYLTRANSFERASE"/>
    <property type="match status" value="1"/>
</dbReference>
<evidence type="ECO:0000259" key="1">
    <source>
        <dbReference type="Pfam" id="PF00534"/>
    </source>
</evidence>
<dbReference type="STRING" id="1548208.AXK12_00285"/>
<keyword evidence="4" id="KW-1185">Reference proteome</keyword>
<dbReference type="InterPro" id="IPR001296">
    <property type="entry name" value="Glyco_trans_1"/>
</dbReference>
<feature type="domain" description="Glycosyl transferase family 1" evidence="1">
    <location>
        <begin position="189"/>
        <end position="349"/>
    </location>
</feature>
<evidence type="ECO:0000259" key="2">
    <source>
        <dbReference type="Pfam" id="PF13439"/>
    </source>
</evidence>
<dbReference type="OrthoDB" id="73743at2"/>
<dbReference type="CDD" id="cd03801">
    <property type="entry name" value="GT4_PimA-like"/>
    <property type="match status" value="1"/>
</dbReference>
<protein>
    <recommendedName>
        <fullName evidence="5">Glycosyltransferase subfamily 4-like N-terminal domain-containing protein</fullName>
    </recommendedName>
</protein>
<accession>A0A139SKI9</accession>
<feature type="domain" description="Glycosyltransferase subfamily 4-like N-terminal" evidence="2">
    <location>
        <begin position="72"/>
        <end position="174"/>
    </location>
</feature>
<dbReference type="SUPFAM" id="SSF53756">
    <property type="entry name" value="UDP-Glycosyltransferase/glycogen phosphorylase"/>
    <property type="match status" value="1"/>
</dbReference>
<gene>
    <name evidence="3" type="ORF">AXK12_00285</name>
</gene>
<dbReference type="GO" id="GO:0016757">
    <property type="term" value="F:glycosyltransferase activity"/>
    <property type="evidence" value="ECO:0007669"/>
    <property type="project" value="InterPro"/>
</dbReference>
<dbReference type="InterPro" id="IPR028098">
    <property type="entry name" value="Glyco_trans_4-like_N"/>
</dbReference>
<evidence type="ECO:0000313" key="3">
    <source>
        <dbReference type="EMBL" id="KXU35040.1"/>
    </source>
</evidence>
<dbReference type="Proteomes" id="UP000071392">
    <property type="component" value="Unassembled WGS sequence"/>
</dbReference>
<evidence type="ECO:0008006" key="5">
    <source>
        <dbReference type="Google" id="ProtNLM"/>
    </source>
</evidence>
<dbReference type="Gene3D" id="3.40.50.2000">
    <property type="entry name" value="Glycogen Phosphorylase B"/>
    <property type="match status" value="2"/>
</dbReference>
<dbReference type="EMBL" id="LSZP01000045">
    <property type="protein sequence ID" value="KXU35040.1"/>
    <property type="molecule type" value="Genomic_DNA"/>
</dbReference>
<dbReference type="Pfam" id="PF00534">
    <property type="entry name" value="Glycos_transf_1"/>
    <property type="match status" value="1"/>
</dbReference>
<proteinExistence type="predicted"/>